<dbReference type="Proteomes" id="UP001159428">
    <property type="component" value="Unassembled WGS sequence"/>
</dbReference>
<comment type="caution">
    <text evidence="3">The sequence shown here is derived from an EMBL/GenBank/DDBJ whole genome shotgun (WGS) entry which is preliminary data.</text>
</comment>
<organism evidence="3 4">
    <name type="scientific">Pocillopora meandrina</name>
    <dbReference type="NCBI Taxonomy" id="46732"/>
    <lineage>
        <taxon>Eukaryota</taxon>
        <taxon>Metazoa</taxon>
        <taxon>Cnidaria</taxon>
        <taxon>Anthozoa</taxon>
        <taxon>Hexacorallia</taxon>
        <taxon>Scleractinia</taxon>
        <taxon>Astrocoeniina</taxon>
        <taxon>Pocilloporidae</taxon>
        <taxon>Pocillopora</taxon>
    </lineage>
</organism>
<feature type="compositionally biased region" description="Polar residues" evidence="2">
    <location>
        <begin position="341"/>
        <end position="352"/>
    </location>
</feature>
<feature type="region of interest" description="Disordered" evidence="2">
    <location>
        <begin position="282"/>
        <end position="305"/>
    </location>
</feature>
<evidence type="ECO:0000313" key="4">
    <source>
        <dbReference type="Proteomes" id="UP001159428"/>
    </source>
</evidence>
<dbReference type="AlphaFoldDB" id="A0AAU9X4Z6"/>
<protein>
    <submittedName>
        <fullName evidence="3">Uncharacterized protein</fullName>
    </submittedName>
</protein>
<evidence type="ECO:0000313" key="3">
    <source>
        <dbReference type="EMBL" id="CAH3136543.1"/>
    </source>
</evidence>
<evidence type="ECO:0000256" key="2">
    <source>
        <dbReference type="SAM" id="MobiDB-lite"/>
    </source>
</evidence>
<dbReference type="EMBL" id="CALNXJ010000030">
    <property type="protein sequence ID" value="CAH3136543.1"/>
    <property type="molecule type" value="Genomic_DNA"/>
</dbReference>
<accession>A0AAU9X4Z6</accession>
<feature type="compositionally biased region" description="Polar residues" evidence="2">
    <location>
        <begin position="1"/>
        <end position="16"/>
    </location>
</feature>
<reference evidence="3 4" key="1">
    <citation type="submission" date="2022-05" db="EMBL/GenBank/DDBJ databases">
        <authorList>
            <consortium name="Genoscope - CEA"/>
            <person name="William W."/>
        </authorList>
    </citation>
    <scope>NUCLEOTIDE SEQUENCE [LARGE SCALE GENOMIC DNA]</scope>
</reference>
<feature type="region of interest" description="Disordered" evidence="2">
    <location>
        <begin position="378"/>
        <end position="399"/>
    </location>
</feature>
<proteinExistence type="predicted"/>
<feature type="coiled-coil region" evidence="1">
    <location>
        <begin position="528"/>
        <end position="584"/>
    </location>
</feature>
<feature type="region of interest" description="Disordered" evidence="2">
    <location>
        <begin position="335"/>
        <end position="366"/>
    </location>
</feature>
<keyword evidence="4" id="KW-1185">Reference proteome</keyword>
<gene>
    <name evidence="3" type="ORF">PMEA_00017792</name>
</gene>
<keyword evidence="1" id="KW-0175">Coiled coil</keyword>
<feature type="region of interest" description="Disordered" evidence="2">
    <location>
        <begin position="134"/>
        <end position="154"/>
    </location>
</feature>
<feature type="region of interest" description="Disordered" evidence="2">
    <location>
        <begin position="1"/>
        <end position="31"/>
    </location>
</feature>
<name>A0AAU9X4Z6_9CNID</name>
<evidence type="ECO:0000256" key="1">
    <source>
        <dbReference type="SAM" id="Coils"/>
    </source>
</evidence>
<feature type="compositionally biased region" description="Polar residues" evidence="2">
    <location>
        <begin position="433"/>
        <end position="445"/>
    </location>
</feature>
<feature type="compositionally biased region" description="Basic and acidic residues" evidence="2">
    <location>
        <begin position="137"/>
        <end position="148"/>
    </location>
</feature>
<feature type="region of interest" description="Disordered" evidence="2">
    <location>
        <begin position="432"/>
        <end position="486"/>
    </location>
</feature>
<sequence>MNSMSDSSVVDQQTVKAQEAPQHLLDPVTTPPYIDEYTQSEYMQELENIMRIKPINTSQPVSTTIMTTGDEPLHTAVPSNDQAPGTSQIRPYTMEYSILGNPQMNGMSDSSVVDQQTVKAQEAPQHLLDPMEAASYRSDESTKGKEMGKSQPKGMSVVVLKSEDVAMKGTTVFFPNNIEMAKIKKPHTGQFKTGVQISSAMSAAEVEKELKNNFPILVGDKTQTLSFYCASRKLKEAYKLFFHGAPTVWDGKFIKKTIQGNSTLYILMEAPGTSKIKSQVMEHSSLGNPKMNSTSDSSVGHQQEAPQHLLDPATVRPFTNQCMYVVSQGLENVDDGVKAKSTPQPESTTVMNTEDEPLHTPGPFSDEVPGTSQIKSQVMEHSTPGNPQMNSTSDPSVVDDQTVNLRDPLTMAPVSDEHLCRVLQEMENLSRMEATNTSQPVSTAMNKEDEPLHTAVPSNDEMETFGASKKRKADPDESPEEKLCKKWRSGSDTVQFLKKHSKMEFQCQREELEAMKYGLLLIIEQQKQQKQQEMISMLQQQNQQLQQQNQQLRQENQQLRQQNQQQMQQQLEQMQTELMETRKCMTTLLQKISEQK</sequence>